<keyword evidence="2" id="KW-1185">Reference proteome</keyword>
<gene>
    <name evidence="1" type="ORF">BJ878DRAFT_520338</name>
</gene>
<accession>A0A9P8CCD1</accession>
<dbReference type="AlphaFoldDB" id="A0A9P8CCD1"/>
<protein>
    <submittedName>
        <fullName evidence="1">Uncharacterized protein</fullName>
    </submittedName>
</protein>
<name>A0A9P8CCD1_9HELO</name>
<comment type="caution">
    <text evidence="1">The sequence shown here is derived from an EMBL/GenBank/DDBJ whole genome shotgun (WGS) entry which is preliminary data.</text>
</comment>
<dbReference type="Proteomes" id="UP000887226">
    <property type="component" value="Unassembled WGS sequence"/>
</dbReference>
<reference evidence="1" key="1">
    <citation type="journal article" date="2021" name="IMA Fungus">
        <title>Genomic characterization of three marine fungi, including Emericellopsis atlantica sp. nov. with signatures of a generalist lifestyle and marine biomass degradation.</title>
        <authorList>
            <person name="Hagestad O.C."/>
            <person name="Hou L."/>
            <person name="Andersen J.H."/>
            <person name="Hansen E.H."/>
            <person name="Altermark B."/>
            <person name="Li C."/>
            <person name="Kuhnert E."/>
            <person name="Cox R.J."/>
            <person name="Crous P.W."/>
            <person name="Spatafora J.W."/>
            <person name="Lail K."/>
            <person name="Amirebrahimi M."/>
            <person name="Lipzen A."/>
            <person name="Pangilinan J."/>
            <person name="Andreopoulos W."/>
            <person name="Hayes R.D."/>
            <person name="Ng V."/>
            <person name="Grigoriev I.V."/>
            <person name="Jackson S.A."/>
            <person name="Sutton T.D.S."/>
            <person name="Dobson A.D.W."/>
            <person name="Rama T."/>
        </authorList>
    </citation>
    <scope>NUCLEOTIDE SEQUENCE</scope>
    <source>
        <strain evidence="1">TRa3180A</strain>
    </source>
</reference>
<evidence type="ECO:0000313" key="2">
    <source>
        <dbReference type="Proteomes" id="UP000887226"/>
    </source>
</evidence>
<organism evidence="1 2">
    <name type="scientific">Calycina marina</name>
    <dbReference type="NCBI Taxonomy" id="1763456"/>
    <lineage>
        <taxon>Eukaryota</taxon>
        <taxon>Fungi</taxon>
        <taxon>Dikarya</taxon>
        <taxon>Ascomycota</taxon>
        <taxon>Pezizomycotina</taxon>
        <taxon>Leotiomycetes</taxon>
        <taxon>Helotiales</taxon>
        <taxon>Pezizellaceae</taxon>
        <taxon>Calycina</taxon>
    </lineage>
</organism>
<dbReference type="EMBL" id="MU254199">
    <property type="protein sequence ID" value="KAG9241527.1"/>
    <property type="molecule type" value="Genomic_DNA"/>
</dbReference>
<sequence>MARRHHIFSLIYLSNMPQVLTYQLQSLSSKNQNFLPTRSEKAPSLSLVSGSRRLISTQHFSGVCSDLRMHWHSTTSPLLEIQKVTSIRLLMDLLEISFQHRRWSGS</sequence>
<proteinExistence type="predicted"/>
<evidence type="ECO:0000313" key="1">
    <source>
        <dbReference type="EMBL" id="KAG9241527.1"/>
    </source>
</evidence>